<evidence type="ECO:0000313" key="2">
    <source>
        <dbReference type="Proteomes" id="UP000275719"/>
    </source>
</evidence>
<dbReference type="AlphaFoldDB" id="A0A3P3W8H5"/>
<reference evidence="1 2" key="1">
    <citation type="submission" date="2018-11" db="EMBL/GenBank/DDBJ databases">
        <title>Flavobacterium sp. nov., YIM 102701-2 draft genome.</title>
        <authorList>
            <person name="Li G."/>
            <person name="Jiang Y."/>
        </authorList>
    </citation>
    <scope>NUCLEOTIDE SEQUENCE [LARGE SCALE GENOMIC DNA]</scope>
    <source>
        <strain evidence="1 2">YIM 102701-2</strain>
    </source>
</reference>
<protein>
    <recommendedName>
        <fullName evidence="3">Lipoprotein</fullName>
    </recommendedName>
</protein>
<dbReference type="RefSeq" id="WP_125018891.1">
    <property type="nucleotide sequence ID" value="NZ_RQVQ01000015.1"/>
</dbReference>
<evidence type="ECO:0008006" key="3">
    <source>
        <dbReference type="Google" id="ProtNLM"/>
    </source>
</evidence>
<gene>
    <name evidence="1" type="ORF">EG240_08120</name>
</gene>
<proteinExistence type="predicted"/>
<evidence type="ECO:0000313" key="1">
    <source>
        <dbReference type="EMBL" id="RRJ90647.1"/>
    </source>
</evidence>
<accession>A0A3P3W8H5</accession>
<organism evidence="1 2">
    <name type="scientific">Paenimyroides tangerinum</name>
    <dbReference type="NCBI Taxonomy" id="2488728"/>
    <lineage>
        <taxon>Bacteria</taxon>
        <taxon>Pseudomonadati</taxon>
        <taxon>Bacteroidota</taxon>
        <taxon>Flavobacteriia</taxon>
        <taxon>Flavobacteriales</taxon>
        <taxon>Flavobacteriaceae</taxon>
        <taxon>Paenimyroides</taxon>
    </lineage>
</organism>
<dbReference type="OrthoDB" id="883593at2"/>
<comment type="caution">
    <text evidence="1">The sequence shown here is derived from an EMBL/GenBank/DDBJ whole genome shotgun (WGS) entry which is preliminary data.</text>
</comment>
<keyword evidence="2" id="KW-1185">Reference proteome</keyword>
<dbReference type="PROSITE" id="PS51257">
    <property type="entry name" value="PROKAR_LIPOPROTEIN"/>
    <property type="match status" value="1"/>
</dbReference>
<name>A0A3P3W8H5_9FLAO</name>
<dbReference type="EMBL" id="RQVQ01000015">
    <property type="protein sequence ID" value="RRJ90647.1"/>
    <property type="molecule type" value="Genomic_DNA"/>
</dbReference>
<sequence length="362" mass="42564">MKKILLLFSLFALISCKTTKKSNSELYVSGYTSEDFNVPSEVFLGFKNDSVYLINKDNNASLGFKTPKSKTDTVTFDNNKLIIQKSKSNAKFEHYKDNKLAFQAFFFNVKEERNIDSLEFIKKVNHKTFQSKIEKTPSSPNSDLKILKQLKFNNNEITVTFDYYFDESLMYSEFETHKYEIKKIKKSLFLQILKSDNFSNRIYEIVKLKNNEFTLVHYAETKTIYEDYKKVEPSLIKSKPYQICNDRRPYEYFSYDPDLRHQKGNKYLLKTLGKDAPLTKGNGYINIHFTINCNYEIGRFGLEQMDMNYNAATFDTALIKHLITKISEIEDWNSNTEKNNGYDIHYFLMFKIENGKIIDLCP</sequence>
<dbReference type="Proteomes" id="UP000275719">
    <property type="component" value="Unassembled WGS sequence"/>
</dbReference>